<evidence type="ECO:0000256" key="7">
    <source>
        <dbReference type="ARBA" id="ARBA00023244"/>
    </source>
</evidence>
<dbReference type="SUPFAM" id="SSF53850">
    <property type="entry name" value="Periplasmic binding protein-like II"/>
    <property type="match status" value="1"/>
</dbReference>
<dbReference type="InterPro" id="IPR022418">
    <property type="entry name" value="Porphobilinogen_deaminase_C"/>
</dbReference>
<reference evidence="12 13" key="1">
    <citation type="submission" date="2023-02" db="EMBL/GenBank/DDBJ databases">
        <title>Microbacterium betulae sp. nov., isolated from birch wood.</title>
        <authorList>
            <person name="Pasciak M."/>
            <person name="Pawlik K.J."/>
            <person name="Martynowski D."/>
            <person name="Laczmanski L."/>
            <person name="Ciekot J."/>
            <person name="Szponar B."/>
            <person name="Wojcik-Fatla A."/>
            <person name="Mackiewicz B."/>
            <person name="Farian E."/>
            <person name="Cholewa G."/>
            <person name="Cholewa A."/>
            <person name="Dutkiewicz J."/>
        </authorList>
    </citation>
    <scope>NUCLEOTIDE SEQUENCE [LARGE SCALE GENOMIC DNA]</scope>
    <source>
        <strain evidence="12 13">AB</strain>
    </source>
</reference>
<organism evidence="12 13">
    <name type="scientific">Microbacterium betulae</name>
    <dbReference type="NCBI Taxonomy" id="2981139"/>
    <lineage>
        <taxon>Bacteria</taxon>
        <taxon>Bacillati</taxon>
        <taxon>Actinomycetota</taxon>
        <taxon>Actinomycetes</taxon>
        <taxon>Micrococcales</taxon>
        <taxon>Microbacteriaceae</taxon>
        <taxon>Microbacterium</taxon>
    </lineage>
</organism>
<dbReference type="NCBIfam" id="TIGR00212">
    <property type="entry name" value="hemC"/>
    <property type="match status" value="1"/>
</dbReference>
<evidence type="ECO:0000313" key="12">
    <source>
        <dbReference type="EMBL" id="WOF23390.1"/>
    </source>
</evidence>
<feature type="domain" description="Porphobilinogen deaminase N-terminal" evidence="10">
    <location>
        <begin position="6"/>
        <end position="209"/>
    </location>
</feature>
<sequence length="331" mass="34348">MTTAPIRLGTRRSALAMAQSSQVARALERVSGRSVELVQIVSEGDASRASLSQLGGTGVFATRLRDALRADECDLLVHSLKDLPTADAPGLLLAATPERADARDVVLTRDGTALADLAPGATVGTGSPRRIAQVRGENPGVEVRDLRGNVDSRMRRVRDGELDAIVLAAAGLSRLGAEIDLVAEPRDLAAWPAAAGQGSLAVETRADADAELLETLRALDDPRTRFAVIVERAILAGVEAGCHAPVGVHAVIDDDELRVRAAVYGAQPGDEVVVDRAEPLAQEYIRPQGSGKGADAASRVAHERASGIGALVAGLLLDRGAAELISPSTAS</sequence>
<dbReference type="AlphaFoldDB" id="A0AA97FJF5"/>
<dbReference type="InterPro" id="IPR036803">
    <property type="entry name" value="Porphobilinogen_deaminase_C_sf"/>
</dbReference>
<dbReference type="InterPro" id="IPR022417">
    <property type="entry name" value="Porphobilin_deaminase_N"/>
</dbReference>
<dbReference type="Gene3D" id="3.40.190.10">
    <property type="entry name" value="Periplasmic binding protein-like II"/>
    <property type="match status" value="2"/>
</dbReference>
<evidence type="ECO:0000256" key="9">
    <source>
        <dbReference type="NCBIfam" id="TIGR00212"/>
    </source>
</evidence>
<dbReference type="GO" id="GO:0006783">
    <property type="term" value="P:heme biosynthetic process"/>
    <property type="evidence" value="ECO:0007669"/>
    <property type="project" value="TreeGrafter"/>
</dbReference>
<comment type="function">
    <text evidence="2">Tetrapolymerization of the monopyrrole PBG into the hydroxymethylbilane pre-uroporphyrinogen in several discrete steps.</text>
</comment>
<dbReference type="GO" id="GO:0005737">
    <property type="term" value="C:cytoplasm"/>
    <property type="evidence" value="ECO:0007669"/>
    <property type="project" value="UniProtKB-UniRule"/>
</dbReference>
<dbReference type="Pfam" id="PF01379">
    <property type="entry name" value="Porphobil_deam"/>
    <property type="match status" value="1"/>
</dbReference>
<dbReference type="PRINTS" id="PR00151">
    <property type="entry name" value="PORPHBDMNASE"/>
</dbReference>
<keyword evidence="6 12" id="KW-0808">Transferase</keyword>
<proteinExistence type="inferred from homology"/>
<accession>A0AA97FJF5</accession>
<comment type="subunit">
    <text evidence="4">Monomer.</text>
</comment>
<dbReference type="GO" id="GO:0004418">
    <property type="term" value="F:hydroxymethylbilane synthase activity"/>
    <property type="evidence" value="ECO:0007669"/>
    <property type="project" value="UniProtKB-UniRule"/>
</dbReference>
<dbReference type="EC" id="2.5.1.61" evidence="5 9"/>
<evidence type="ECO:0000256" key="3">
    <source>
        <dbReference type="ARBA" id="ARBA00005638"/>
    </source>
</evidence>
<keyword evidence="7" id="KW-0627">Porphyrin biosynthesis</keyword>
<dbReference type="FunFam" id="3.40.190.10:FF:000005">
    <property type="entry name" value="Porphobilinogen deaminase"/>
    <property type="match status" value="1"/>
</dbReference>
<comment type="cofactor">
    <cofactor evidence="1">
        <name>dipyrromethane</name>
        <dbReference type="ChEBI" id="CHEBI:60342"/>
    </cofactor>
</comment>
<feature type="domain" description="Porphobilinogen deaminase C-terminal" evidence="11">
    <location>
        <begin position="227"/>
        <end position="264"/>
    </location>
</feature>
<evidence type="ECO:0000259" key="11">
    <source>
        <dbReference type="Pfam" id="PF03900"/>
    </source>
</evidence>
<dbReference type="PANTHER" id="PTHR11557:SF0">
    <property type="entry name" value="PORPHOBILINOGEN DEAMINASE"/>
    <property type="match status" value="1"/>
</dbReference>
<dbReference type="PANTHER" id="PTHR11557">
    <property type="entry name" value="PORPHOBILINOGEN DEAMINASE"/>
    <property type="match status" value="1"/>
</dbReference>
<dbReference type="InterPro" id="IPR022419">
    <property type="entry name" value="Porphobilin_deaminase_cofac_BS"/>
</dbReference>
<keyword evidence="13" id="KW-1185">Reference proteome</keyword>
<dbReference type="PROSITE" id="PS00533">
    <property type="entry name" value="PORPHOBILINOGEN_DEAM"/>
    <property type="match status" value="1"/>
</dbReference>
<dbReference type="PIRSF" id="PIRSF001438">
    <property type="entry name" value="4pyrrol_synth_OHMeBilane_synth"/>
    <property type="match status" value="1"/>
</dbReference>
<dbReference type="Pfam" id="PF03900">
    <property type="entry name" value="Porphobil_deamC"/>
    <property type="match status" value="1"/>
</dbReference>
<dbReference type="Gene3D" id="3.30.160.40">
    <property type="entry name" value="Porphobilinogen deaminase, C-terminal domain"/>
    <property type="match status" value="1"/>
</dbReference>
<comment type="similarity">
    <text evidence="3">Belongs to the HMBS family.</text>
</comment>
<dbReference type="Proteomes" id="UP001305498">
    <property type="component" value="Chromosome"/>
</dbReference>
<dbReference type="EMBL" id="CP118157">
    <property type="protein sequence ID" value="WOF23390.1"/>
    <property type="molecule type" value="Genomic_DNA"/>
</dbReference>
<comment type="catalytic activity">
    <reaction evidence="8">
        <text>4 porphobilinogen + H2O = hydroxymethylbilane + 4 NH4(+)</text>
        <dbReference type="Rhea" id="RHEA:13185"/>
        <dbReference type="ChEBI" id="CHEBI:15377"/>
        <dbReference type="ChEBI" id="CHEBI:28938"/>
        <dbReference type="ChEBI" id="CHEBI:57845"/>
        <dbReference type="ChEBI" id="CHEBI:58126"/>
        <dbReference type="EC" id="2.5.1.61"/>
    </reaction>
</comment>
<protein>
    <recommendedName>
        <fullName evidence="5 9">Hydroxymethylbilane synthase</fullName>
        <ecNumber evidence="5 9">2.5.1.61</ecNumber>
    </recommendedName>
</protein>
<dbReference type="KEGG" id="mbet:N8K70_01570"/>
<dbReference type="InterPro" id="IPR000860">
    <property type="entry name" value="HemC"/>
</dbReference>
<evidence type="ECO:0000313" key="13">
    <source>
        <dbReference type="Proteomes" id="UP001305498"/>
    </source>
</evidence>
<evidence type="ECO:0000256" key="5">
    <source>
        <dbReference type="ARBA" id="ARBA00012655"/>
    </source>
</evidence>
<dbReference type="RefSeq" id="WP_317139862.1">
    <property type="nucleotide sequence ID" value="NZ_CP118157.1"/>
</dbReference>
<evidence type="ECO:0000256" key="2">
    <source>
        <dbReference type="ARBA" id="ARBA00002869"/>
    </source>
</evidence>
<evidence type="ECO:0000256" key="1">
    <source>
        <dbReference type="ARBA" id="ARBA00001916"/>
    </source>
</evidence>
<evidence type="ECO:0000256" key="8">
    <source>
        <dbReference type="ARBA" id="ARBA00048169"/>
    </source>
</evidence>
<gene>
    <name evidence="12" type="primary">hemC</name>
    <name evidence="12" type="ORF">N8K70_01570</name>
</gene>
<name>A0AA97FJF5_9MICO</name>
<dbReference type="SUPFAM" id="SSF54782">
    <property type="entry name" value="Porphobilinogen deaminase (hydroxymethylbilane synthase), C-terminal domain"/>
    <property type="match status" value="1"/>
</dbReference>
<evidence type="ECO:0000259" key="10">
    <source>
        <dbReference type="Pfam" id="PF01379"/>
    </source>
</evidence>
<evidence type="ECO:0000256" key="4">
    <source>
        <dbReference type="ARBA" id="ARBA00011245"/>
    </source>
</evidence>
<evidence type="ECO:0000256" key="6">
    <source>
        <dbReference type="ARBA" id="ARBA00022679"/>
    </source>
</evidence>